<gene>
    <name evidence="2" type="ORF">UO65_5566</name>
</gene>
<dbReference type="InterPro" id="IPR008972">
    <property type="entry name" value="Cupredoxin"/>
</dbReference>
<evidence type="ECO:0000313" key="2">
    <source>
        <dbReference type="EMBL" id="EWC59139.1"/>
    </source>
</evidence>
<accession>W7IYN6</accession>
<feature type="signal peptide" evidence="1">
    <location>
        <begin position="1"/>
        <end position="22"/>
    </location>
</feature>
<evidence type="ECO:0000313" key="3">
    <source>
        <dbReference type="Proteomes" id="UP000019277"/>
    </source>
</evidence>
<dbReference type="EMBL" id="AYXG01000216">
    <property type="protein sequence ID" value="EWC59139.1"/>
    <property type="molecule type" value="Genomic_DNA"/>
</dbReference>
<keyword evidence="1" id="KW-0732">Signal</keyword>
<organism evidence="2 3">
    <name type="scientific">Actinokineospora spheciospongiae</name>
    <dbReference type="NCBI Taxonomy" id="909613"/>
    <lineage>
        <taxon>Bacteria</taxon>
        <taxon>Bacillati</taxon>
        <taxon>Actinomycetota</taxon>
        <taxon>Actinomycetes</taxon>
        <taxon>Pseudonocardiales</taxon>
        <taxon>Pseudonocardiaceae</taxon>
        <taxon>Actinokineospora</taxon>
    </lineage>
</organism>
<dbReference type="Gene3D" id="2.60.40.420">
    <property type="entry name" value="Cupredoxins - blue copper proteins"/>
    <property type="match status" value="1"/>
</dbReference>
<evidence type="ECO:0000256" key="1">
    <source>
        <dbReference type="SAM" id="SignalP"/>
    </source>
</evidence>
<dbReference type="AlphaFoldDB" id="W7IYN6"/>
<dbReference type="PROSITE" id="PS51257">
    <property type="entry name" value="PROKAR_LIPOPROTEIN"/>
    <property type="match status" value="1"/>
</dbReference>
<reference evidence="2 3" key="1">
    <citation type="journal article" date="2014" name="Genome Announc.">
        <title>Draft Genome Sequence of the Antitrypanosomally Active Sponge-Associated Bacterium Actinokineospora sp. Strain EG49.</title>
        <authorList>
            <person name="Harjes J."/>
            <person name="Ryu T."/>
            <person name="Abdelmohsen U.R."/>
            <person name="Moitinho-Silva L."/>
            <person name="Horn H."/>
            <person name="Ravasi T."/>
            <person name="Hentschel U."/>
        </authorList>
    </citation>
    <scope>NUCLEOTIDE SEQUENCE [LARGE SCALE GENOMIC DNA]</scope>
    <source>
        <strain evidence="2 3">EG49</strain>
    </source>
</reference>
<dbReference type="PATRIC" id="fig|909613.9.peg.5564"/>
<keyword evidence="3" id="KW-1185">Reference proteome</keyword>
<dbReference type="OrthoDB" id="6717945at2"/>
<dbReference type="eggNOG" id="COG1622">
    <property type="taxonomic scope" value="Bacteria"/>
</dbReference>
<name>W7IYN6_9PSEU</name>
<proteinExistence type="predicted"/>
<comment type="caution">
    <text evidence="2">The sequence shown here is derived from an EMBL/GenBank/DDBJ whole genome shotgun (WGS) entry which is preliminary data.</text>
</comment>
<dbReference type="SUPFAM" id="SSF49503">
    <property type="entry name" value="Cupredoxins"/>
    <property type="match status" value="1"/>
</dbReference>
<dbReference type="RefSeq" id="WP_035288113.1">
    <property type="nucleotide sequence ID" value="NZ_AYXG01000216.1"/>
</dbReference>
<dbReference type="STRING" id="909613.UO65_5566"/>
<sequence length="113" mass="11682">MRNPLVAAAVLALLASCSTVPSTTPTEQVARFTVRAGERVAGPERVDARPGDTVRIEVTSDVDDELHVHGYDKATDLVAGQPGSVSFTAGATGVFEVELHHSGAAVTSLRVSG</sequence>
<protein>
    <recommendedName>
        <fullName evidence="4">EfeO-type cupredoxin-like domain-containing protein</fullName>
    </recommendedName>
</protein>
<dbReference type="Proteomes" id="UP000019277">
    <property type="component" value="Unassembled WGS sequence"/>
</dbReference>
<feature type="chain" id="PRO_5004896209" description="EfeO-type cupredoxin-like domain-containing protein" evidence="1">
    <location>
        <begin position="23"/>
        <end position="113"/>
    </location>
</feature>
<evidence type="ECO:0008006" key="4">
    <source>
        <dbReference type="Google" id="ProtNLM"/>
    </source>
</evidence>